<dbReference type="RefSeq" id="WP_045551228.1">
    <property type="nucleotide sequence ID" value="NZ_JZDQ02000001.1"/>
</dbReference>
<sequence length="268" mass="27187">MNDSETSFRTALHDRVADQHPDYARLSAGAISAGSRIRRRRRVAVTVGVAAAVGTFAAGGVGLSQLLGTTAVDDAPLGAASAPSASASPSAATLAAGQSLDLGDGVTGQVVTNDEAKTMDITIRAASARSGAGTGLTIVLTGQVGAVEQVWSNGTLLDDYPGVTLATDGLQQGLAETAPVEQPEGWTCEWFLIDNKASCTAEDGGVAGLAIRPAEDYPDWSTSPDKAGPGTGSYITPVHGDIFISVQSGEGTTDAELEALAKSLTWIS</sequence>
<protein>
    <submittedName>
        <fullName evidence="2">Uncharacterized protein</fullName>
    </submittedName>
</protein>
<dbReference type="STRING" id="1844.UG56_000365"/>
<reference evidence="2" key="1">
    <citation type="submission" date="2016-10" db="EMBL/GenBank/DDBJ databases">
        <title>Draft Genome Sequence of Nocardioides luteus Strain BAFB, an Alkane-Degrading Bacterium Isolated from JP-7 Polluted Soil.</title>
        <authorList>
            <person name="Brown L."/>
            <person name="Ruiz O.N."/>
            <person name="Gunasekera T."/>
        </authorList>
    </citation>
    <scope>NUCLEOTIDE SEQUENCE [LARGE SCALE GENOMIC DNA]</scope>
    <source>
        <strain evidence="2">BAFB</strain>
    </source>
</reference>
<gene>
    <name evidence="2" type="ORF">UG56_000365</name>
</gene>
<organism evidence="2 3">
    <name type="scientific">Nocardioides luteus</name>
    <dbReference type="NCBI Taxonomy" id="1844"/>
    <lineage>
        <taxon>Bacteria</taxon>
        <taxon>Bacillati</taxon>
        <taxon>Actinomycetota</taxon>
        <taxon>Actinomycetes</taxon>
        <taxon>Propionibacteriales</taxon>
        <taxon>Nocardioidaceae</taxon>
        <taxon>Nocardioides</taxon>
    </lineage>
</organism>
<comment type="caution">
    <text evidence="2">The sequence shown here is derived from an EMBL/GenBank/DDBJ whole genome shotgun (WGS) entry which is preliminary data.</text>
</comment>
<dbReference type="EMBL" id="JZDQ02000001">
    <property type="protein sequence ID" value="OIJ28721.1"/>
    <property type="molecule type" value="Genomic_DNA"/>
</dbReference>
<evidence type="ECO:0000256" key="1">
    <source>
        <dbReference type="SAM" id="Phobius"/>
    </source>
</evidence>
<keyword evidence="1" id="KW-0812">Transmembrane</keyword>
<dbReference type="AlphaFoldDB" id="A0A1J4NE31"/>
<proteinExistence type="predicted"/>
<keyword evidence="1" id="KW-1133">Transmembrane helix</keyword>
<name>A0A1J4NE31_9ACTN</name>
<feature type="transmembrane region" description="Helical" evidence="1">
    <location>
        <begin position="43"/>
        <end position="63"/>
    </location>
</feature>
<dbReference type="OrthoDB" id="3781609at2"/>
<dbReference type="Proteomes" id="UP000033772">
    <property type="component" value="Unassembled WGS sequence"/>
</dbReference>
<keyword evidence="1" id="KW-0472">Membrane</keyword>
<evidence type="ECO:0000313" key="3">
    <source>
        <dbReference type="Proteomes" id="UP000033772"/>
    </source>
</evidence>
<accession>A0A1J4NE31</accession>
<evidence type="ECO:0000313" key="2">
    <source>
        <dbReference type="EMBL" id="OIJ28721.1"/>
    </source>
</evidence>
<keyword evidence="3" id="KW-1185">Reference proteome</keyword>